<evidence type="ECO:0000313" key="2">
    <source>
        <dbReference type="EMBL" id="MBD3365411.1"/>
    </source>
</evidence>
<name>A0A9D5QDU8_UNCW3</name>
<dbReference type="EMBL" id="WJKJ01000311">
    <property type="protein sequence ID" value="MBD3365411.1"/>
    <property type="molecule type" value="Genomic_DNA"/>
</dbReference>
<reference evidence="2" key="1">
    <citation type="submission" date="2019-11" db="EMBL/GenBank/DDBJ databases">
        <title>Microbial mats filling the niche in hypersaline microbial mats.</title>
        <authorList>
            <person name="Wong H.L."/>
            <person name="Macleod F.I."/>
            <person name="White R.A. III"/>
            <person name="Burns B.P."/>
        </authorList>
    </citation>
    <scope>NUCLEOTIDE SEQUENCE</scope>
    <source>
        <strain evidence="2">Bin_327</strain>
    </source>
</reference>
<dbReference type="InterPro" id="IPR025497">
    <property type="entry name" value="PatA-like_N"/>
</dbReference>
<sequence length="180" mass="20200">MRLDGTLADYPLSDILQLIFMGKRAGTLRIFSGGDEGIIVFGNNLIRFGKTSKHAGLPAVKKILGWESGKFIFDTEEVLELEEEAKIELPIQQFILEVSTALDEYDDLLARIGGMSRRLILSPIAPKGEHVHLSPEEWLIVVHIADAPTIRDLEGRIAIPEADLLRHILNLRDRRLITIE</sequence>
<proteinExistence type="predicted"/>
<dbReference type="Pfam" id="PF14332">
    <property type="entry name" value="DUF4388"/>
    <property type="match status" value="1"/>
</dbReference>
<dbReference type="PANTHER" id="PTHR36304:SF4">
    <property type="entry name" value="DUF4388 DOMAIN-CONTAINING PROTEIN"/>
    <property type="match status" value="1"/>
</dbReference>
<protein>
    <submittedName>
        <fullName evidence="2">DUF4388 domain-containing protein</fullName>
    </submittedName>
</protein>
<dbReference type="Proteomes" id="UP000630660">
    <property type="component" value="Unassembled WGS sequence"/>
</dbReference>
<accession>A0A9D5QDU8</accession>
<gene>
    <name evidence="2" type="ORF">GF359_09385</name>
</gene>
<dbReference type="PANTHER" id="PTHR36304">
    <property type="entry name" value="DOMAIN GTPASE-ACTIVATING PROTEIN, PUTATIVE-RELATED-RELATED"/>
    <property type="match status" value="1"/>
</dbReference>
<comment type="caution">
    <text evidence="2">The sequence shown here is derived from an EMBL/GenBank/DDBJ whole genome shotgun (WGS) entry which is preliminary data.</text>
</comment>
<organism evidence="2 3">
    <name type="scientific">candidate division WOR-3 bacterium</name>
    <dbReference type="NCBI Taxonomy" id="2052148"/>
    <lineage>
        <taxon>Bacteria</taxon>
        <taxon>Bacteria division WOR-3</taxon>
    </lineage>
</organism>
<dbReference type="AlphaFoldDB" id="A0A9D5QDU8"/>
<evidence type="ECO:0000313" key="3">
    <source>
        <dbReference type="Proteomes" id="UP000630660"/>
    </source>
</evidence>
<feature type="domain" description="PatA-like N-terminal" evidence="1">
    <location>
        <begin position="5"/>
        <end position="104"/>
    </location>
</feature>
<evidence type="ECO:0000259" key="1">
    <source>
        <dbReference type="Pfam" id="PF14332"/>
    </source>
</evidence>